<proteinExistence type="predicted"/>
<dbReference type="Pfam" id="PF13242">
    <property type="entry name" value="Hydrolase_like"/>
    <property type="match status" value="1"/>
</dbReference>
<dbReference type="PANTHER" id="PTHR19288">
    <property type="entry name" value="4-NITROPHENYLPHOSPHATASE-RELATED"/>
    <property type="match status" value="1"/>
</dbReference>
<dbReference type="SUPFAM" id="SSF56784">
    <property type="entry name" value="HAD-like"/>
    <property type="match status" value="1"/>
</dbReference>
<name>A0ABZ0IPX3_9BACT</name>
<dbReference type="InterPro" id="IPR006357">
    <property type="entry name" value="HAD-SF_hydro_IIA"/>
</dbReference>
<evidence type="ECO:0000313" key="1">
    <source>
        <dbReference type="EMBL" id="WOK07098.1"/>
    </source>
</evidence>
<sequence>MRIRSFKSVVSKYKTVFFDAFGVLKNYKGLIPGIENTFTYLEEQGINYFILTNDASRSPLQLAEKYQKLGIPNITEDRIVSSGMLAKEYLTLKVKKGSVAFLGTEESAHYIETNDLKTVPISQLDIDNADDINALVFLDDEGFDWNHDINKVVNLLRMKNIPAIVANTDYAYPVAKHEVAIAVGSLADMVETIVGKQFIRFGKPDAQMFNFAYEHAINNGMKVGKDEILMVGDTLITDIIGGNKFGLDTVLVLTGNILPEQADLRIKTTGIIPTYICESAVIEKEE</sequence>
<dbReference type="RefSeq" id="WP_317489785.1">
    <property type="nucleotide sequence ID" value="NZ_CP136051.1"/>
</dbReference>
<dbReference type="InterPro" id="IPR023214">
    <property type="entry name" value="HAD_sf"/>
</dbReference>
<dbReference type="NCBIfam" id="TIGR01460">
    <property type="entry name" value="HAD-SF-IIA"/>
    <property type="match status" value="1"/>
</dbReference>
<dbReference type="PANTHER" id="PTHR19288:SF90">
    <property type="entry name" value="OS08G0542600 PROTEIN"/>
    <property type="match status" value="1"/>
</dbReference>
<evidence type="ECO:0000313" key="2">
    <source>
        <dbReference type="Proteomes" id="UP001302349"/>
    </source>
</evidence>
<protein>
    <submittedName>
        <fullName evidence="1">HAD-IIA family hydrolase</fullName>
    </submittedName>
</protein>
<keyword evidence="1" id="KW-0378">Hydrolase</keyword>
<accession>A0ABZ0IPX3</accession>
<reference evidence="1 2" key="1">
    <citation type="journal article" date="2023" name="Microbiol. Resour. Announc.">
        <title>Complete Genome Sequence of Imperialibacter roseus strain P4T.</title>
        <authorList>
            <person name="Tizabi D.R."/>
            <person name="Bachvaroff T."/>
            <person name="Hill R.T."/>
        </authorList>
    </citation>
    <scope>NUCLEOTIDE SEQUENCE [LARGE SCALE GENOMIC DNA]</scope>
    <source>
        <strain evidence="1 2">P4T</strain>
    </source>
</reference>
<organism evidence="1 2">
    <name type="scientific">Imperialibacter roseus</name>
    <dbReference type="NCBI Taxonomy" id="1324217"/>
    <lineage>
        <taxon>Bacteria</taxon>
        <taxon>Pseudomonadati</taxon>
        <taxon>Bacteroidota</taxon>
        <taxon>Cytophagia</taxon>
        <taxon>Cytophagales</taxon>
        <taxon>Flammeovirgaceae</taxon>
        <taxon>Imperialibacter</taxon>
    </lineage>
</organism>
<dbReference type="Proteomes" id="UP001302349">
    <property type="component" value="Chromosome"/>
</dbReference>
<dbReference type="Pfam" id="PF13344">
    <property type="entry name" value="Hydrolase_6"/>
    <property type="match status" value="1"/>
</dbReference>
<dbReference type="GO" id="GO:0016787">
    <property type="term" value="F:hydrolase activity"/>
    <property type="evidence" value="ECO:0007669"/>
    <property type="project" value="UniProtKB-KW"/>
</dbReference>
<keyword evidence="2" id="KW-1185">Reference proteome</keyword>
<gene>
    <name evidence="1" type="ORF">RT717_00495</name>
</gene>
<dbReference type="Gene3D" id="3.40.50.1000">
    <property type="entry name" value="HAD superfamily/HAD-like"/>
    <property type="match status" value="2"/>
</dbReference>
<dbReference type="InterPro" id="IPR036412">
    <property type="entry name" value="HAD-like_sf"/>
</dbReference>
<dbReference type="EMBL" id="CP136051">
    <property type="protein sequence ID" value="WOK07098.1"/>
    <property type="molecule type" value="Genomic_DNA"/>
</dbReference>